<gene>
    <name evidence="2" type="ORF">BHY08_04155</name>
</gene>
<organism evidence="2 3">
    <name type="scientific">Vagococcus teuberi</name>
    <dbReference type="NCBI Taxonomy" id="519472"/>
    <lineage>
        <taxon>Bacteria</taxon>
        <taxon>Bacillati</taxon>
        <taxon>Bacillota</taxon>
        <taxon>Bacilli</taxon>
        <taxon>Lactobacillales</taxon>
        <taxon>Enterococcaceae</taxon>
        <taxon>Vagococcus</taxon>
    </lineage>
</organism>
<sequence>MELIVDISAFASVVLSFILLINSQKNSHTPKTVKWLCLLLLTTILIANVFNFIDFFHGFIKGLKNSF</sequence>
<keyword evidence="1" id="KW-1133">Transmembrane helix</keyword>
<dbReference type="AlphaFoldDB" id="A0A1J0A577"/>
<proteinExistence type="predicted"/>
<keyword evidence="1" id="KW-0812">Transmembrane</keyword>
<name>A0A1J0A577_9ENTE</name>
<evidence type="ECO:0000313" key="3">
    <source>
        <dbReference type="Proteomes" id="UP000191200"/>
    </source>
</evidence>
<dbReference type="KEGG" id="vte:BHY08_04155"/>
<dbReference type="RefSeq" id="WP_071456676.1">
    <property type="nucleotide sequence ID" value="NZ_CP017267.1"/>
</dbReference>
<protein>
    <submittedName>
        <fullName evidence="2">Uncharacterized protein</fullName>
    </submittedName>
</protein>
<dbReference type="EMBL" id="CP017267">
    <property type="protein sequence ID" value="APB31091.1"/>
    <property type="molecule type" value="Genomic_DNA"/>
</dbReference>
<accession>A0A1J0A577</accession>
<feature type="transmembrane region" description="Helical" evidence="1">
    <location>
        <begin position="6"/>
        <end position="23"/>
    </location>
</feature>
<evidence type="ECO:0000256" key="1">
    <source>
        <dbReference type="SAM" id="Phobius"/>
    </source>
</evidence>
<keyword evidence="3" id="KW-1185">Reference proteome</keyword>
<keyword evidence="1" id="KW-0472">Membrane</keyword>
<dbReference type="Proteomes" id="UP000191200">
    <property type="component" value="Chromosome"/>
</dbReference>
<feature type="transmembrane region" description="Helical" evidence="1">
    <location>
        <begin position="35"/>
        <end position="60"/>
    </location>
</feature>
<evidence type="ECO:0000313" key="2">
    <source>
        <dbReference type="EMBL" id="APB31091.1"/>
    </source>
</evidence>
<reference evidence="2 3" key="1">
    <citation type="submission" date="2016-09" db="EMBL/GenBank/DDBJ databases">
        <title>Vagococcus teuberi sp. nov., isolated from the Malian artisanal sour milk fene.</title>
        <authorList>
            <person name="Wullschleger S."/>
            <person name="Seifert C."/>
            <person name="Baumgartner S."/>
            <person name="Lacroix C."/>
            <person name="Bonfoh B."/>
            <person name="Stevens M.J."/>
            <person name="Meile L."/>
        </authorList>
    </citation>
    <scope>NUCLEOTIDE SEQUENCE [LARGE SCALE GENOMIC DNA]</scope>
    <source>
        <strain evidence="2 3">DSM 21459</strain>
    </source>
</reference>